<dbReference type="InterPro" id="IPR029063">
    <property type="entry name" value="SAM-dependent_MTases_sf"/>
</dbReference>
<dbReference type="AlphaFoldDB" id="A0A3B0TI77"/>
<feature type="domain" description="Methyltransferase type 11" evidence="2">
    <location>
        <begin position="60"/>
        <end position="156"/>
    </location>
</feature>
<dbReference type="InterPro" id="IPR050508">
    <property type="entry name" value="Methyltransf_Superfamily"/>
</dbReference>
<proteinExistence type="predicted"/>
<dbReference type="CDD" id="cd02440">
    <property type="entry name" value="AdoMet_MTases"/>
    <property type="match status" value="1"/>
</dbReference>
<dbReference type="Gene3D" id="3.40.50.150">
    <property type="entry name" value="Vaccinia Virus protein VP39"/>
    <property type="match status" value="1"/>
</dbReference>
<keyword evidence="3" id="KW-0489">Methyltransferase</keyword>
<evidence type="ECO:0000256" key="1">
    <source>
        <dbReference type="SAM" id="MobiDB-lite"/>
    </source>
</evidence>
<feature type="region of interest" description="Disordered" evidence="1">
    <location>
        <begin position="228"/>
        <end position="249"/>
    </location>
</feature>
<reference evidence="3" key="1">
    <citation type="submission" date="2018-06" db="EMBL/GenBank/DDBJ databases">
        <authorList>
            <person name="Zhirakovskaya E."/>
        </authorList>
    </citation>
    <scope>NUCLEOTIDE SEQUENCE</scope>
</reference>
<dbReference type="GO" id="GO:0004608">
    <property type="term" value="F:phosphatidylethanolamine N-methyltransferase activity"/>
    <property type="evidence" value="ECO:0007669"/>
    <property type="project" value="UniProtKB-EC"/>
</dbReference>
<gene>
    <name evidence="3" type="ORF">MNBD_ALPHA09-1923</name>
</gene>
<dbReference type="GO" id="GO:0032259">
    <property type="term" value="P:methylation"/>
    <property type="evidence" value="ECO:0007669"/>
    <property type="project" value="UniProtKB-KW"/>
</dbReference>
<dbReference type="SUPFAM" id="SSF53335">
    <property type="entry name" value="S-adenosyl-L-methionine-dependent methyltransferases"/>
    <property type="match status" value="1"/>
</dbReference>
<sequence>MTDQAPPKAKVDRLVPISKRDVLDAYRFWAPVYDWTYGKVTRSARKAALERANRLGGRLLEVGVGTGLALTRYSSQFQVVGIDLSPHMLNQARQRVEKKQPGNVIGLSLMDASAMAFADNSFDVVTAVCVMTVAPDPGAVLAELCRVARPGGEIILVNRFSRERGVRGYVERLISPYSAVLGWRPIFPLAPFIDAPGLTLTNTRDLPPFGLFTLLCYRKDELMVKIDRPQAGKGAPKSASLLDRPAAPS</sequence>
<protein>
    <submittedName>
        <fullName evidence="3">Phosphatidylethanolamine N-methyltransferase</fullName>
        <ecNumber evidence="3">2.1.1.17</ecNumber>
    </submittedName>
</protein>
<dbReference type="PANTHER" id="PTHR42912:SF80">
    <property type="entry name" value="METHYLTRANSFERASE DOMAIN-CONTAINING PROTEIN"/>
    <property type="match status" value="1"/>
</dbReference>
<name>A0A3B0TI77_9ZZZZ</name>
<dbReference type="EC" id="2.1.1.17" evidence="3"/>
<evidence type="ECO:0000259" key="2">
    <source>
        <dbReference type="Pfam" id="PF08241"/>
    </source>
</evidence>
<organism evidence="3">
    <name type="scientific">hydrothermal vent metagenome</name>
    <dbReference type="NCBI Taxonomy" id="652676"/>
    <lineage>
        <taxon>unclassified sequences</taxon>
        <taxon>metagenomes</taxon>
        <taxon>ecological metagenomes</taxon>
    </lineage>
</organism>
<dbReference type="Pfam" id="PF08241">
    <property type="entry name" value="Methyltransf_11"/>
    <property type="match status" value="1"/>
</dbReference>
<keyword evidence="3" id="KW-0808">Transferase</keyword>
<dbReference type="PANTHER" id="PTHR42912">
    <property type="entry name" value="METHYLTRANSFERASE"/>
    <property type="match status" value="1"/>
</dbReference>
<dbReference type="EMBL" id="UOEM01000114">
    <property type="protein sequence ID" value="VAW18355.1"/>
    <property type="molecule type" value="Genomic_DNA"/>
</dbReference>
<accession>A0A3B0TI77</accession>
<evidence type="ECO:0000313" key="3">
    <source>
        <dbReference type="EMBL" id="VAW18355.1"/>
    </source>
</evidence>
<dbReference type="InterPro" id="IPR013216">
    <property type="entry name" value="Methyltransf_11"/>
</dbReference>